<dbReference type="InterPro" id="IPR025427">
    <property type="entry name" value="DUF4160"/>
</dbReference>
<sequence length="75" mass="8904">MTSKHRFRGKYRLELRERDHAPAHVHLVGGNFDVCIDLATLETEGRWPRGLQAEVLAWVAAHRDELLEEWHRWHP</sequence>
<accession>A0A2K8UDC6</accession>
<dbReference type="RefSeq" id="WP_100921283.1">
    <property type="nucleotide sequence ID" value="NZ_CP020370.1"/>
</dbReference>
<proteinExistence type="predicted"/>
<dbReference type="Pfam" id="PF13711">
    <property type="entry name" value="DUF4160"/>
    <property type="match status" value="1"/>
</dbReference>
<name>A0A2K8UDC6_9GAMM</name>
<organism evidence="1 2">
    <name type="scientific">Candidatus Thiodictyon syntrophicum</name>
    <dbReference type="NCBI Taxonomy" id="1166950"/>
    <lineage>
        <taxon>Bacteria</taxon>
        <taxon>Pseudomonadati</taxon>
        <taxon>Pseudomonadota</taxon>
        <taxon>Gammaproteobacteria</taxon>
        <taxon>Chromatiales</taxon>
        <taxon>Chromatiaceae</taxon>
        <taxon>Thiodictyon</taxon>
    </lineage>
</organism>
<reference evidence="1 2" key="1">
    <citation type="submission" date="2017-03" db="EMBL/GenBank/DDBJ databases">
        <title>Complete genome sequence of Candidatus 'Thiodictyon syntrophicum' sp. nov. strain Cad16T, a photolithoautotroph purple sulfur bacterium isolated from an alpine meromictic lake.</title>
        <authorList>
            <person name="Luedin S.M."/>
            <person name="Pothier J.F."/>
            <person name="Danza F."/>
            <person name="Storelli N."/>
            <person name="Wittwer M."/>
            <person name="Tonolla M."/>
        </authorList>
    </citation>
    <scope>NUCLEOTIDE SEQUENCE [LARGE SCALE GENOMIC DNA]</scope>
    <source>
        <strain evidence="1 2">Cad16T</strain>
    </source>
</reference>
<dbReference type="Proteomes" id="UP000232638">
    <property type="component" value="Chromosome"/>
</dbReference>
<evidence type="ECO:0000313" key="1">
    <source>
        <dbReference type="EMBL" id="AUB83598.1"/>
    </source>
</evidence>
<dbReference type="EMBL" id="CP020370">
    <property type="protein sequence ID" value="AUB83598.1"/>
    <property type="molecule type" value="Genomic_DNA"/>
</dbReference>
<gene>
    <name evidence="1" type="ORF">THSYN_23380</name>
</gene>
<protein>
    <recommendedName>
        <fullName evidence="3">DUF4160 domain-containing protein</fullName>
    </recommendedName>
</protein>
<evidence type="ECO:0000313" key="2">
    <source>
        <dbReference type="Proteomes" id="UP000232638"/>
    </source>
</evidence>
<dbReference type="AlphaFoldDB" id="A0A2K8UDC6"/>
<keyword evidence="2" id="KW-1185">Reference proteome</keyword>
<dbReference type="KEGG" id="tsy:THSYN_23380"/>
<evidence type="ECO:0008006" key="3">
    <source>
        <dbReference type="Google" id="ProtNLM"/>
    </source>
</evidence>
<dbReference type="OrthoDB" id="122670at2"/>